<evidence type="ECO:0000259" key="7">
    <source>
        <dbReference type="PROSITE" id="PS50887"/>
    </source>
</evidence>
<feature type="domain" description="Response regulatory" evidence="6">
    <location>
        <begin position="277"/>
        <end position="393"/>
    </location>
</feature>
<name>A0ABX8IHL3_9GAMM</name>
<dbReference type="PANTHER" id="PTHR45138">
    <property type="entry name" value="REGULATORY COMPONENTS OF SENSORY TRANSDUCTION SYSTEM"/>
    <property type="match status" value="1"/>
</dbReference>
<dbReference type="InterPro" id="IPR001789">
    <property type="entry name" value="Sig_transdc_resp-reg_receiver"/>
</dbReference>
<evidence type="ECO:0000256" key="3">
    <source>
        <dbReference type="ARBA" id="ARBA00034247"/>
    </source>
</evidence>
<evidence type="ECO:0000256" key="1">
    <source>
        <dbReference type="ARBA" id="ARBA00012528"/>
    </source>
</evidence>
<feature type="modified residue" description="Phosphohistidine" evidence="4">
    <location>
        <position position="56"/>
    </location>
</feature>
<dbReference type="InterPro" id="IPR036641">
    <property type="entry name" value="HPT_dom_sf"/>
</dbReference>
<dbReference type="SUPFAM" id="SSF52172">
    <property type="entry name" value="CheY-like"/>
    <property type="match status" value="2"/>
</dbReference>
<keyword evidence="2" id="KW-0902">Two-component regulatory system</keyword>
<dbReference type="Gene3D" id="1.20.120.160">
    <property type="entry name" value="HPT domain"/>
    <property type="match status" value="1"/>
</dbReference>
<dbReference type="CDD" id="cd00088">
    <property type="entry name" value="HPT"/>
    <property type="match status" value="1"/>
</dbReference>
<dbReference type="EC" id="2.7.7.65" evidence="1"/>
<reference evidence="9 10" key="1">
    <citation type="submission" date="2021-06" db="EMBL/GenBank/DDBJ databases">
        <title>Microbial metabolic specificity influences pelagic lipid remineralization.</title>
        <authorList>
            <person name="Behrendt L."/>
            <person name="Hunter J.E."/>
            <person name="Alcolombri U."/>
            <person name="Smriga S."/>
            <person name="Mincer T."/>
            <person name="Lowenstein D.P."/>
            <person name="Peaudecerf F.J."/>
            <person name="Fernandez V.I."/>
            <person name="Fredricks H."/>
            <person name="Almblad H."/>
            <person name="Harrison J.J."/>
            <person name="Stocker R."/>
            <person name="Van Mooy B.A.S."/>
        </authorList>
    </citation>
    <scope>NUCLEOTIDE SEQUENCE [LARGE SCALE GENOMIC DNA]</scope>
    <source>
        <strain evidence="9 10">HP15-B</strain>
    </source>
</reference>
<dbReference type="PROSITE" id="PS50110">
    <property type="entry name" value="RESPONSE_REGULATORY"/>
    <property type="match status" value="1"/>
</dbReference>
<gene>
    <name evidence="9" type="ORF">KQ249_00485</name>
</gene>
<keyword evidence="10" id="KW-1185">Reference proteome</keyword>
<protein>
    <recommendedName>
        <fullName evidence="1">diguanylate cyclase</fullName>
        <ecNumber evidence="1">2.7.7.65</ecNumber>
    </recommendedName>
</protein>
<dbReference type="InterPro" id="IPR008207">
    <property type="entry name" value="Sig_transdc_His_kin_Hpt_dom"/>
</dbReference>
<dbReference type="GeneID" id="78557880"/>
<organism evidence="9 10">
    <name type="scientific">Marinobacter adhaerens</name>
    <dbReference type="NCBI Taxonomy" id="1033846"/>
    <lineage>
        <taxon>Bacteria</taxon>
        <taxon>Pseudomonadati</taxon>
        <taxon>Pseudomonadota</taxon>
        <taxon>Gammaproteobacteria</taxon>
        <taxon>Pseudomonadales</taxon>
        <taxon>Marinobacteraceae</taxon>
        <taxon>Marinobacter</taxon>
    </lineage>
</organism>
<keyword evidence="9" id="KW-0808">Transferase</keyword>
<evidence type="ECO:0000259" key="8">
    <source>
        <dbReference type="PROSITE" id="PS50894"/>
    </source>
</evidence>
<dbReference type="PROSITE" id="PS50887">
    <property type="entry name" value="GGDEF"/>
    <property type="match status" value="1"/>
</dbReference>
<feature type="domain" description="GGDEF" evidence="7">
    <location>
        <begin position="433"/>
        <end position="565"/>
    </location>
</feature>
<dbReference type="Pfam" id="PF01627">
    <property type="entry name" value="Hpt"/>
    <property type="match status" value="1"/>
</dbReference>
<dbReference type="CDD" id="cd00156">
    <property type="entry name" value="REC"/>
    <property type="match status" value="1"/>
</dbReference>
<dbReference type="SUPFAM" id="SSF47226">
    <property type="entry name" value="Histidine-containing phosphotransfer domain, HPT domain"/>
    <property type="match status" value="1"/>
</dbReference>
<dbReference type="Gene3D" id="3.30.70.270">
    <property type="match status" value="1"/>
</dbReference>
<dbReference type="Gene3D" id="3.40.50.2300">
    <property type="match status" value="2"/>
</dbReference>
<evidence type="ECO:0000313" key="10">
    <source>
        <dbReference type="Proteomes" id="UP000683442"/>
    </source>
</evidence>
<dbReference type="PROSITE" id="PS50894">
    <property type="entry name" value="HPT"/>
    <property type="match status" value="1"/>
</dbReference>
<dbReference type="InterPro" id="IPR043128">
    <property type="entry name" value="Rev_trsase/Diguanyl_cyclase"/>
</dbReference>
<feature type="domain" description="HPt" evidence="8">
    <location>
        <begin position="9"/>
        <end position="126"/>
    </location>
</feature>
<evidence type="ECO:0000313" key="9">
    <source>
        <dbReference type="EMBL" id="QWV13133.1"/>
    </source>
</evidence>
<dbReference type="Pfam" id="PF00990">
    <property type="entry name" value="GGDEF"/>
    <property type="match status" value="1"/>
</dbReference>
<dbReference type="GO" id="GO:0052621">
    <property type="term" value="F:diguanylate cyclase activity"/>
    <property type="evidence" value="ECO:0007669"/>
    <property type="project" value="UniProtKB-EC"/>
</dbReference>
<dbReference type="SUPFAM" id="SSF55073">
    <property type="entry name" value="Nucleotide cyclase"/>
    <property type="match status" value="1"/>
</dbReference>
<evidence type="ECO:0000256" key="2">
    <source>
        <dbReference type="ARBA" id="ARBA00023012"/>
    </source>
</evidence>
<comment type="catalytic activity">
    <reaction evidence="3">
        <text>2 GTP = 3',3'-c-di-GMP + 2 diphosphate</text>
        <dbReference type="Rhea" id="RHEA:24898"/>
        <dbReference type="ChEBI" id="CHEBI:33019"/>
        <dbReference type="ChEBI" id="CHEBI:37565"/>
        <dbReference type="ChEBI" id="CHEBI:58805"/>
        <dbReference type="EC" id="2.7.7.65"/>
    </reaction>
</comment>
<evidence type="ECO:0000259" key="6">
    <source>
        <dbReference type="PROSITE" id="PS50110"/>
    </source>
</evidence>
<dbReference type="Proteomes" id="UP000683442">
    <property type="component" value="Chromosome"/>
</dbReference>
<dbReference type="SMART" id="SM00267">
    <property type="entry name" value="GGDEF"/>
    <property type="match status" value="1"/>
</dbReference>
<dbReference type="CDD" id="cd01949">
    <property type="entry name" value="GGDEF"/>
    <property type="match status" value="1"/>
</dbReference>
<dbReference type="InterPro" id="IPR011006">
    <property type="entry name" value="CheY-like_superfamily"/>
</dbReference>
<dbReference type="Pfam" id="PF00072">
    <property type="entry name" value="Response_reg"/>
    <property type="match status" value="1"/>
</dbReference>
<dbReference type="InterPro" id="IPR050469">
    <property type="entry name" value="Diguanylate_Cyclase"/>
</dbReference>
<sequence length="567" mass="62373">MALQSDNDVSEKLKVLREKFLTRARSDIRELSGYAEQTRSGTLSAEGLIRCYQSLHRLAGSAGTFGLPRLGEQARLIEKQLKSQAEALGETSEAQRQSVEVSDGFADSIDALASLIEESSENLSSAESGNLTSPDQNRFEGSHGMQIRILLVDDDAGGQVASLATELGRYGFICQFVDQRDETALEGIFSGITGASSILCRDSAMPVVMQHARKQENEGSRRRPPVVVIGANDSFDNEYRIAKAGASAFFSAPVSVPELAERVELLAIERSSGVNGRVLIVEDDAELAEHYCLVLSAAGIEAKSLTDPRRLMAELYSFQPDIVLMDVQIGDYSGVTLARLIRFESRWLSLPIIYLSSEDDRDDQLEALSKGADEFLVKPVSDDYLVRSARIRCYRARQLSDLMNRDSLTGLLKHSLIKQELEKELARCRRFGHLSSVAMIDLDYFKQVNDTWGHRYGDIVIRALANLLRNRLRETDMIGRYGGEEFMVVLPDCSVQAAADLLKSIGESFSELVFAVGEKNFQVTLSAGIAGVNEFPSGAEALEAADQALYQCKHEGRNGVAIYSANK</sequence>
<dbReference type="InterPro" id="IPR029787">
    <property type="entry name" value="Nucleotide_cyclase"/>
</dbReference>
<evidence type="ECO:0000256" key="4">
    <source>
        <dbReference type="PROSITE-ProRule" id="PRU00110"/>
    </source>
</evidence>
<keyword evidence="5" id="KW-0597">Phosphoprotein</keyword>
<dbReference type="EMBL" id="CP076686">
    <property type="protein sequence ID" value="QWV13133.1"/>
    <property type="molecule type" value="Genomic_DNA"/>
</dbReference>
<dbReference type="RefSeq" id="WP_014578607.1">
    <property type="nucleotide sequence ID" value="NZ_CP076686.1"/>
</dbReference>
<dbReference type="PANTHER" id="PTHR45138:SF9">
    <property type="entry name" value="DIGUANYLATE CYCLASE DGCM-RELATED"/>
    <property type="match status" value="1"/>
</dbReference>
<keyword evidence="9" id="KW-0548">Nucleotidyltransferase</keyword>
<dbReference type="SMART" id="SM00448">
    <property type="entry name" value="REC"/>
    <property type="match status" value="2"/>
</dbReference>
<evidence type="ECO:0000256" key="5">
    <source>
        <dbReference type="PROSITE-ProRule" id="PRU00169"/>
    </source>
</evidence>
<dbReference type="InterPro" id="IPR000160">
    <property type="entry name" value="GGDEF_dom"/>
</dbReference>
<feature type="modified residue" description="4-aspartylphosphate" evidence="5">
    <location>
        <position position="326"/>
    </location>
</feature>
<proteinExistence type="predicted"/>
<dbReference type="NCBIfam" id="TIGR00254">
    <property type="entry name" value="GGDEF"/>
    <property type="match status" value="1"/>
</dbReference>
<accession>A0ABX8IHL3</accession>